<dbReference type="PANTHER" id="PTHR36928:SF1">
    <property type="entry name" value="PHOSPHATASE YCDX-RELATED"/>
    <property type="match status" value="1"/>
</dbReference>
<reference evidence="2" key="1">
    <citation type="submission" date="2017-02" db="EMBL/GenBank/DDBJ databases">
        <title>Delving into the versatile metabolic prowess of the omnipresent phylum Bacteroidetes.</title>
        <authorList>
            <person name="Nobu M.K."/>
            <person name="Mei R."/>
            <person name="Narihiro T."/>
            <person name="Kuroda K."/>
            <person name="Liu W.-T."/>
        </authorList>
    </citation>
    <scope>NUCLEOTIDE SEQUENCE</scope>
    <source>
        <strain evidence="2">ADurb.Bin131</strain>
    </source>
</reference>
<sequence>MIDLHTHSLLSDGELLPSELARRAEEKGYTAMAITDHVDVSNFESVIPSIIKVCRAINNSMRIRVIPGCEITHVPPDDIKEFARLCRNLGAKIIVVHGETPVEPVKDGTNHTAIISDVDILAHPGLLSVEDAEIAANRNIAIEISARQGHCLGNGNVVKLWMKYNFPVVFNTDSHSPENLVNDSFARKVLLCAGVEETKLEIVFNTSRDIVRKFFPEF</sequence>
<gene>
    <name evidence="2" type="ORF">BWX89_01075</name>
</gene>
<dbReference type="EMBL" id="MWDQ01000092">
    <property type="protein sequence ID" value="OQB73189.1"/>
    <property type="molecule type" value="Genomic_DNA"/>
</dbReference>
<dbReference type="InterPro" id="IPR004013">
    <property type="entry name" value="PHP_dom"/>
</dbReference>
<evidence type="ECO:0000259" key="1">
    <source>
        <dbReference type="SMART" id="SM00481"/>
    </source>
</evidence>
<organism evidence="2">
    <name type="scientific">candidate division TA06 bacterium ADurb.Bin131</name>
    <dbReference type="NCBI Taxonomy" id="1852827"/>
    <lineage>
        <taxon>Bacteria</taxon>
        <taxon>Bacteria division TA06</taxon>
    </lineage>
</organism>
<accession>A0A1V6C8H3</accession>
<dbReference type="GO" id="GO:0008270">
    <property type="term" value="F:zinc ion binding"/>
    <property type="evidence" value="ECO:0007669"/>
    <property type="project" value="TreeGrafter"/>
</dbReference>
<protein>
    <recommendedName>
        <fullName evidence="1">Polymerase/histidinol phosphatase N-terminal domain-containing protein</fullName>
    </recommendedName>
</protein>
<dbReference type="AlphaFoldDB" id="A0A1V6C8H3"/>
<dbReference type="CDD" id="cd07432">
    <property type="entry name" value="PHP_HisPPase"/>
    <property type="match status" value="1"/>
</dbReference>
<dbReference type="Gene3D" id="3.20.20.140">
    <property type="entry name" value="Metal-dependent hydrolases"/>
    <property type="match status" value="1"/>
</dbReference>
<dbReference type="SMART" id="SM00481">
    <property type="entry name" value="POLIIIAc"/>
    <property type="match status" value="1"/>
</dbReference>
<dbReference type="Proteomes" id="UP000485562">
    <property type="component" value="Unassembled WGS sequence"/>
</dbReference>
<dbReference type="Pfam" id="PF02811">
    <property type="entry name" value="PHP"/>
    <property type="match status" value="1"/>
</dbReference>
<dbReference type="SUPFAM" id="SSF89550">
    <property type="entry name" value="PHP domain-like"/>
    <property type="match status" value="1"/>
</dbReference>
<dbReference type="GO" id="GO:0042578">
    <property type="term" value="F:phosphoric ester hydrolase activity"/>
    <property type="evidence" value="ECO:0007669"/>
    <property type="project" value="TreeGrafter"/>
</dbReference>
<dbReference type="InterPro" id="IPR050243">
    <property type="entry name" value="PHP_phosphatase"/>
</dbReference>
<comment type="caution">
    <text evidence="2">The sequence shown here is derived from an EMBL/GenBank/DDBJ whole genome shotgun (WGS) entry which is preliminary data.</text>
</comment>
<feature type="domain" description="Polymerase/histidinol phosphatase N-terminal" evidence="1">
    <location>
        <begin position="2"/>
        <end position="75"/>
    </location>
</feature>
<dbReference type="InterPro" id="IPR016195">
    <property type="entry name" value="Pol/histidinol_Pase-like"/>
</dbReference>
<proteinExistence type="predicted"/>
<dbReference type="GO" id="GO:0005829">
    <property type="term" value="C:cytosol"/>
    <property type="evidence" value="ECO:0007669"/>
    <property type="project" value="TreeGrafter"/>
</dbReference>
<dbReference type="NCBIfam" id="NF004981">
    <property type="entry name" value="PRK06361.1"/>
    <property type="match status" value="1"/>
</dbReference>
<dbReference type="InterPro" id="IPR003141">
    <property type="entry name" value="Pol/His_phosphatase_N"/>
</dbReference>
<evidence type="ECO:0000313" key="2">
    <source>
        <dbReference type="EMBL" id="OQB73189.1"/>
    </source>
</evidence>
<name>A0A1V6C8H3_UNCT6</name>
<dbReference type="PANTHER" id="PTHR36928">
    <property type="entry name" value="PHOSPHATASE YCDX-RELATED"/>
    <property type="match status" value="1"/>
</dbReference>